<proteinExistence type="predicted"/>
<comment type="caution">
    <text evidence="5">The sequence shown here is derived from an EMBL/GenBank/DDBJ whole genome shotgun (WGS) entry which is preliminary data.</text>
</comment>
<dbReference type="SMART" id="SM00028">
    <property type="entry name" value="TPR"/>
    <property type="match status" value="3"/>
</dbReference>
<keyword evidence="2 3" id="KW-0802">TPR repeat</keyword>
<dbReference type="Proteomes" id="UP001597314">
    <property type="component" value="Unassembled WGS sequence"/>
</dbReference>
<dbReference type="RefSeq" id="WP_378478425.1">
    <property type="nucleotide sequence ID" value="NZ_JBHUIW010000015.1"/>
</dbReference>
<keyword evidence="1" id="KW-0677">Repeat</keyword>
<name>A0ABW5AJY7_9BRAD</name>
<accession>A0ABW5AJY7</accession>
<dbReference type="Pfam" id="PF13432">
    <property type="entry name" value="TPR_16"/>
    <property type="match status" value="1"/>
</dbReference>
<protein>
    <submittedName>
        <fullName evidence="5">Tetratricopeptide repeat protein</fullName>
    </submittedName>
</protein>
<evidence type="ECO:0000313" key="6">
    <source>
        <dbReference type="Proteomes" id="UP001597314"/>
    </source>
</evidence>
<dbReference type="PROSITE" id="PS51257">
    <property type="entry name" value="PROKAR_LIPOPROTEIN"/>
    <property type="match status" value="1"/>
</dbReference>
<dbReference type="InterPro" id="IPR019734">
    <property type="entry name" value="TPR_rpt"/>
</dbReference>
<evidence type="ECO:0000313" key="5">
    <source>
        <dbReference type="EMBL" id="MFD2183264.1"/>
    </source>
</evidence>
<dbReference type="InterPro" id="IPR013105">
    <property type="entry name" value="TPR_2"/>
</dbReference>
<dbReference type="PANTHER" id="PTHR12558:SF13">
    <property type="entry name" value="CELL DIVISION CYCLE PROTEIN 27 HOMOLOG"/>
    <property type="match status" value="1"/>
</dbReference>
<sequence length="197" mass="21508">MTVEFQRFAFVTVTGLLWLSACETTTVKLPELPSFTRGEATGSVPLAVADGDVTGSTTAGAAPKLIQDDMTPSAPNDDLSVGREQFRQGNYGNSEKYCRRAVEQMPKSADAWLCLAASYDRLKRFDLADRAYLQLIRIAGRSAAVLNNMGYSYMLRGDYRRARATLNEAAAKDPANPFVQNNLALLAEATTTKEGIR</sequence>
<dbReference type="SUPFAM" id="SSF48452">
    <property type="entry name" value="TPR-like"/>
    <property type="match status" value="1"/>
</dbReference>
<gene>
    <name evidence="5" type="ORF">ACFSOX_13980</name>
</gene>
<evidence type="ECO:0000256" key="4">
    <source>
        <dbReference type="SAM" id="MobiDB-lite"/>
    </source>
</evidence>
<dbReference type="InterPro" id="IPR011990">
    <property type="entry name" value="TPR-like_helical_dom_sf"/>
</dbReference>
<dbReference type="PANTHER" id="PTHR12558">
    <property type="entry name" value="CELL DIVISION CYCLE 16,23,27"/>
    <property type="match status" value="1"/>
</dbReference>
<evidence type="ECO:0000256" key="1">
    <source>
        <dbReference type="ARBA" id="ARBA00022737"/>
    </source>
</evidence>
<organism evidence="5 6">
    <name type="scientific">Rhodoplanes azumiensis</name>
    <dbReference type="NCBI Taxonomy" id="1897628"/>
    <lineage>
        <taxon>Bacteria</taxon>
        <taxon>Pseudomonadati</taxon>
        <taxon>Pseudomonadota</taxon>
        <taxon>Alphaproteobacteria</taxon>
        <taxon>Hyphomicrobiales</taxon>
        <taxon>Nitrobacteraceae</taxon>
        <taxon>Rhodoplanes</taxon>
    </lineage>
</organism>
<dbReference type="EMBL" id="JBHUIW010000015">
    <property type="protein sequence ID" value="MFD2183264.1"/>
    <property type="molecule type" value="Genomic_DNA"/>
</dbReference>
<reference evidence="6" key="1">
    <citation type="journal article" date="2019" name="Int. J. Syst. Evol. Microbiol.">
        <title>The Global Catalogue of Microorganisms (GCM) 10K type strain sequencing project: providing services to taxonomists for standard genome sequencing and annotation.</title>
        <authorList>
            <consortium name="The Broad Institute Genomics Platform"/>
            <consortium name="The Broad Institute Genome Sequencing Center for Infectious Disease"/>
            <person name="Wu L."/>
            <person name="Ma J."/>
        </authorList>
    </citation>
    <scope>NUCLEOTIDE SEQUENCE [LARGE SCALE GENOMIC DNA]</scope>
    <source>
        <strain evidence="6">CGMCC 1.6774</strain>
    </source>
</reference>
<feature type="repeat" description="TPR" evidence="3">
    <location>
        <begin position="143"/>
        <end position="176"/>
    </location>
</feature>
<feature type="region of interest" description="Disordered" evidence="4">
    <location>
        <begin position="60"/>
        <end position="85"/>
    </location>
</feature>
<evidence type="ECO:0000256" key="2">
    <source>
        <dbReference type="ARBA" id="ARBA00022803"/>
    </source>
</evidence>
<evidence type="ECO:0000256" key="3">
    <source>
        <dbReference type="PROSITE-ProRule" id="PRU00339"/>
    </source>
</evidence>
<dbReference type="Pfam" id="PF07719">
    <property type="entry name" value="TPR_2"/>
    <property type="match status" value="1"/>
</dbReference>
<dbReference type="PROSITE" id="PS50005">
    <property type="entry name" value="TPR"/>
    <property type="match status" value="1"/>
</dbReference>
<dbReference type="Gene3D" id="1.25.40.10">
    <property type="entry name" value="Tetratricopeptide repeat domain"/>
    <property type="match status" value="1"/>
</dbReference>
<keyword evidence="6" id="KW-1185">Reference proteome</keyword>